<reference evidence="1" key="2">
    <citation type="submission" date="2025-09" db="UniProtKB">
        <authorList>
            <consortium name="Ensembl"/>
        </authorList>
    </citation>
    <scope>IDENTIFICATION</scope>
</reference>
<reference evidence="1" key="1">
    <citation type="submission" date="2025-08" db="UniProtKB">
        <authorList>
            <consortium name="Ensembl"/>
        </authorList>
    </citation>
    <scope>IDENTIFICATION</scope>
</reference>
<dbReference type="Proteomes" id="UP000694523">
    <property type="component" value="Unplaced"/>
</dbReference>
<name>A0A8C6TXI2_9GOBI</name>
<evidence type="ECO:0000313" key="1">
    <source>
        <dbReference type="Ensembl" id="ENSNMLP00000026947.1"/>
    </source>
</evidence>
<evidence type="ECO:0000313" key="2">
    <source>
        <dbReference type="Proteomes" id="UP000694523"/>
    </source>
</evidence>
<dbReference type="AlphaFoldDB" id="A0A8C6TXI2"/>
<dbReference type="Ensembl" id="ENSNMLT00000030119.1">
    <property type="protein sequence ID" value="ENSNMLP00000026947.1"/>
    <property type="gene ID" value="ENSNMLG00000017194.1"/>
</dbReference>
<proteinExistence type="predicted"/>
<sequence length="118" mass="12973">ISDLCHMLYPRIDVCGSGLSLGEVRAELLKLNANCSPPMDTRTRYAVGIVTLFPSLKDPFTPKGHVLQDFELMFGKETSSKLVEKWGAILKSKVIKEAKALNKTATLNALIRAAEGRK</sequence>
<organism evidence="1 2">
    <name type="scientific">Neogobius melanostomus</name>
    <name type="common">round goby</name>
    <dbReference type="NCBI Taxonomy" id="47308"/>
    <lineage>
        <taxon>Eukaryota</taxon>
        <taxon>Metazoa</taxon>
        <taxon>Chordata</taxon>
        <taxon>Craniata</taxon>
        <taxon>Vertebrata</taxon>
        <taxon>Euteleostomi</taxon>
        <taxon>Actinopterygii</taxon>
        <taxon>Neopterygii</taxon>
        <taxon>Teleostei</taxon>
        <taxon>Neoteleostei</taxon>
        <taxon>Acanthomorphata</taxon>
        <taxon>Gobiaria</taxon>
        <taxon>Gobiiformes</taxon>
        <taxon>Gobioidei</taxon>
        <taxon>Gobiidae</taxon>
        <taxon>Benthophilinae</taxon>
        <taxon>Neogobiini</taxon>
        <taxon>Neogobius</taxon>
    </lineage>
</organism>
<keyword evidence="2" id="KW-1185">Reference proteome</keyword>
<accession>A0A8C6TXI2</accession>
<protein>
    <submittedName>
        <fullName evidence="1">Uncharacterized protein</fullName>
    </submittedName>
</protein>